<dbReference type="InterPro" id="IPR036097">
    <property type="entry name" value="HisK_dim/P_sf"/>
</dbReference>
<dbReference type="SUPFAM" id="SSF158472">
    <property type="entry name" value="HAMP domain-like"/>
    <property type="match status" value="1"/>
</dbReference>
<comment type="subcellular location">
    <subcellularLocation>
        <location evidence="2">Cell membrane</location>
    </subcellularLocation>
</comment>
<dbReference type="SUPFAM" id="SSF55874">
    <property type="entry name" value="ATPase domain of HSP90 chaperone/DNA topoisomerase II/histidine kinase"/>
    <property type="match status" value="1"/>
</dbReference>
<name>A0ABX6YJA4_9MICO</name>
<evidence type="ECO:0000313" key="14">
    <source>
        <dbReference type="EMBL" id="QPZ38888.1"/>
    </source>
</evidence>
<evidence type="ECO:0000256" key="8">
    <source>
        <dbReference type="ARBA" id="ARBA00022989"/>
    </source>
</evidence>
<dbReference type="PANTHER" id="PTHR45436:SF5">
    <property type="entry name" value="SENSOR HISTIDINE KINASE TRCS"/>
    <property type="match status" value="1"/>
</dbReference>
<evidence type="ECO:0000256" key="6">
    <source>
        <dbReference type="ARBA" id="ARBA00022692"/>
    </source>
</evidence>
<dbReference type="InterPro" id="IPR050428">
    <property type="entry name" value="TCS_sensor_his_kinase"/>
</dbReference>
<gene>
    <name evidence="14" type="ORF">HCR76_01930</name>
</gene>
<dbReference type="InterPro" id="IPR003594">
    <property type="entry name" value="HATPase_dom"/>
</dbReference>
<dbReference type="Gene3D" id="3.30.565.10">
    <property type="entry name" value="Histidine kinase-like ATPase, C-terminal domain"/>
    <property type="match status" value="1"/>
</dbReference>
<feature type="transmembrane region" description="Helical" evidence="11">
    <location>
        <begin position="188"/>
        <end position="210"/>
    </location>
</feature>
<proteinExistence type="predicted"/>
<organism evidence="14 15">
    <name type="scientific">Paramicrobacterium chengjingii</name>
    <dbReference type="NCBI Taxonomy" id="2769067"/>
    <lineage>
        <taxon>Bacteria</taxon>
        <taxon>Bacillati</taxon>
        <taxon>Actinomycetota</taxon>
        <taxon>Actinomycetes</taxon>
        <taxon>Micrococcales</taxon>
        <taxon>Microbacteriaceae</taxon>
        <taxon>Paramicrobacterium</taxon>
    </lineage>
</organism>
<dbReference type="PROSITE" id="PS50885">
    <property type="entry name" value="HAMP"/>
    <property type="match status" value="1"/>
</dbReference>
<dbReference type="Proteomes" id="UP000662814">
    <property type="component" value="Chromosome"/>
</dbReference>
<dbReference type="CDD" id="cd00075">
    <property type="entry name" value="HATPase"/>
    <property type="match status" value="1"/>
</dbReference>
<comment type="catalytic activity">
    <reaction evidence="1">
        <text>ATP + protein L-histidine = ADP + protein N-phospho-L-histidine.</text>
        <dbReference type="EC" id="2.7.13.3"/>
    </reaction>
</comment>
<evidence type="ECO:0000259" key="12">
    <source>
        <dbReference type="PROSITE" id="PS50109"/>
    </source>
</evidence>
<keyword evidence="5" id="KW-0808">Transferase</keyword>
<keyword evidence="6 11" id="KW-0812">Transmembrane</keyword>
<dbReference type="CDD" id="cd00082">
    <property type="entry name" value="HisKA"/>
    <property type="match status" value="1"/>
</dbReference>
<keyword evidence="9" id="KW-0902">Two-component regulatory system</keyword>
<dbReference type="Pfam" id="PF00512">
    <property type="entry name" value="HisKA"/>
    <property type="match status" value="1"/>
</dbReference>
<evidence type="ECO:0000259" key="13">
    <source>
        <dbReference type="PROSITE" id="PS50885"/>
    </source>
</evidence>
<dbReference type="Pfam" id="PF02518">
    <property type="entry name" value="HATPase_c"/>
    <property type="match status" value="1"/>
</dbReference>
<keyword evidence="8 11" id="KW-1133">Transmembrane helix</keyword>
<dbReference type="InterPro" id="IPR004358">
    <property type="entry name" value="Sig_transdc_His_kin-like_C"/>
</dbReference>
<evidence type="ECO:0000256" key="2">
    <source>
        <dbReference type="ARBA" id="ARBA00004236"/>
    </source>
</evidence>
<dbReference type="InterPro" id="IPR005467">
    <property type="entry name" value="His_kinase_dom"/>
</dbReference>
<evidence type="ECO:0000256" key="4">
    <source>
        <dbReference type="ARBA" id="ARBA00022553"/>
    </source>
</evidence>
<dbReference type="Gene3D" id="1.10.287.130">
    <property type="match status" value="1"/>
</dbReference>
<dbReference type="SUPFAM" id="SSF47384">
    <property type="entry name" value="Homodimeric domain of signal transducing histidine kinase"/>
    <property type="match status" value="1"/>
</dbReference>
<accession>A0ABX6YJA4</accession>
<keyword evidence="15" id="KW-1185">Reference proteome</keyword>
<evidence type="ECO:0000256" key="10">
    <source>
        <dbReference type="ARBA" id="ARBA00023136"/>
    </source>
</evidence>
<dbReference type="CDD" id="cd06225">
    <property type="entry name" value="HAMP"/>
    <property type="match status" value="1"/>
</dbReference>
<feature type="domain" description="Histidine kinase" evidence="12">
    <location>
        <begin position="271"/>
        <end position="478"/>
    </location>
</feature>
<protein>
    <recommendedName>
        <fullName evidence="3">histidine kinase</fullName>
        <ecNumber evidence="3">2.7.13.3</ecNumber>
    </recommendedName>
</protein>
<evidence type="ECO:0000256" key="3">
    <source>
        <dbReference type="ARBA" id="ARBA00012438"/>
    </source>
</evidence>
<keyword evidence="4" id="KW-0597">Phosphoprotein</keyword>
<dbReference type="InterPro" id="IPR036890">
    <property type="entry name" value="HATPase_C_sf"/>
</dbReference>
<evidence type="ECO:0000256" key="9">
    <source>
        <dbReference type="ARBA" id="ARBA00023012"/>
    </source>
</evidence>
<dbReference type="PRINTS" id="PR00344">
    <property type="entry name" value="BCTRLSENSOR"/>
</dbReference>
<feature type="domain" description="HAMP" evidence="13">
    <location>
        <begin position="211"/>
        <end position="263"/>
    </location>
</feature>
<evidence type="ECO:0000313" key="15">
    <source>
        <dbReference type="Proteomes" id="UP000662814"/>
    </source>
</evidence>
<dbReference type="SMART" id="SM00387">
    <property type="entry name" value="HATPase_c"/>
    <property type="match status" value="1"/>
</dbReference>
<reference evidence="14 15" key="1">
    <citation type="submission" date="2020-12" db="EMBL/GenBank/DDBJ databases">
        <title>Microbacterium sp. HY060.</title>
        <authorList>
            <person name="Zhou J."/>
        </authorList>
    </citation>
    <scope>NUCLEOTIDE SEQUENCE [LARGE SCALE GENOMIC DNA]</scope>
    <source>
        <strain evidence="14 15">HY60</strain>
    </source>
</reference>
<dbReference type="SMART" id="SM00388">
    <property type="entry name" value="HisKA"/>
    <property type="match status" value="1"/>
</dbReference>
<dbReference type="RefSeq" id="WP_198248117.1">
    <property type="nucleotide sequence ID" value="NZ_CP061169.1"/>
</dbReference>
<evidence type="ECO:0000256" key="5">
    <source>
        <dbReference type="ARBA" id="ARBA00022679"/>
    </source>
</evidence>
<dbReference type="InterPro" id="IPR003661">
    <property type="entry name" value="HisK_dim/P_dom"/>
</dbReference>
<keyword evidence="10 11" id="KW-0472">Membrane</keyword>
<evidence type="ECO:0000256" key="11">
    <source>
        <dbReference type="SAM" id="Phobius"/>
    </source>
</evidence>
<dbReference type="PROSITE" id="PS50109">
    <property type="entry name" value="HIS_KIN"/>
    <property type="match status" value="1"/>
</dbReference>
<dbReference type="PANTHER" id="PTHR45436">
    <property type="entry name" value="SENSOR HISTIDINE KINASE YKOH"/>
    <property type="match status" value="1"/>
</dbReference>
<evidence type="ECO:0000256" key="1">
    <source>
        <dbReference type="ARBA" id="ARBA00000085"/>
    </source>
</evidence>
<sequence length="483" mass="52487">MTMTMTTMMMTTMTERRRGVTARTRILAWILLLVTIAVVAIVAVTGRSLFSRADAQVGAELSHEADKFRASASKPDPSTGTEFFTVRELLTSHLQHNLAEDSEMFFSIVDGVADRRSGGDPAARLDQDSAFVRKAATVTTPTTGTLATDAGPVKYAVIPVSVEGDPATGQLVIAEFLAPEHDDALATIWIMSIVAIVSLLLAGVTGWFIAGRVLAPIRDVRLTAARITETDLGRRIDVVGNDDVAQLAVTFNGMLDRLETAFTGQRRFLDDAGHELRTPITVIRGHLDVMSDDPDDLEQTMRLVSDELERMTRLVDDLVMLARSERPDFLLVGPTDLTDLVIETFAKATALADRRWNIDETPEAFAIADEQRLTQALLQLASNAVSHTDEGDVITLGGRVAGDRVQLWVTDTGDGIAEEDHQRIFQRFARGSAETRRHGTGLGLAIVARIAEAHGGSVTIDSTPGKGATFMLDLPWTSPEEEQ</sequence>
<dbReference type="EC" id="2.7.13.3" evidence="3"/>
<dbReference type="InterPro" id="IPR003660">
    <property type="entry name" value="HAMP_dom"/>
</dbReference>
<dbReference type="GO" id="GO:0016301">
    <property type="term" value="F:kinase activity"/>
    <property type="evidence" value="ECO:0007669"/>
    <property type="project" value="UniProtKB-KW"/>
</dbReference>
<dbReference type="SMART" id="SM00304">
    <property type="entry name" value="HAMP"/>
    <property type="match status" value="1"/>
</dbReference>
<dbReference type="Gene3D" id="6.10.340.10">
    <property type="match status" value="1"/>
</dbReference>
<dbReference type="EMBL" id="CP061169">
    <property type="protein sequence ID" value="QPZ38888.1"/>
    <property type="molecule type" value="Genomic_DNA"/>
</dbReference>
<dbReference type="Pfam" id="PF00672">
    <property type="entry name" value="HAMP"/>
    <property type="match status" value="1"/>
</dbReference>
<keyword evidence="7 14" id="KW-0418">Kinase</keyword>
<evidence type="ECO:0000256" key="7">
    <source>
        <dbReference type="ARBA" id="ARBA00022777"/>
    </source>
</evidence>